<protein>
    <recommendedName>
        <fullName evidence="2">Novel toxin 11 domain-containing protein</fullName>
    </recommendedName>
</protein>
<dbReference type="EMBL" id="HBGD01009666">
    <property type="protein sequence ID" value="CAD9084689.1"/>
    <property type="molecule type" value="Transcribed_RNA"/>
</dbReference>
<feature type="region of interest" description="Disordered" evidence="1">
    <location>
        <begin position="170"/>
        <end position="206"/>
    </location>
</feature>
<accession>A0A6U0LFG2</accession>
<sequence>MVILNETHIQITISNDASEVVESPKLAHQRMNKTDENQLVKDMEGLKGGVGQMPESSAPSKNDQRNDASAATVTRSQLNSAHQPHESPLSNSVELLHHSSDMSSSLEQERETMELLLRSNNVAVHTPMSLFERYSIIIGESLRQMHNPESVKKVLQTDVWKRQKRELDLMLPQGRDGDTISGPSPTTISASGNPQQKPSPLATNASPNVDGLLPFTMIENYFVATDPLPKSDSHQEWLELETKKLLLEKITNNFKLSCQEVRLLKKMRINIFKENVWQEFRQFGYHAQFKRDSELWYKTLQYCPHDRKGILERIFTVVRYGGLLMRPWDQEKSTAQKWKFWRKTGWPISASLSHGSRIIIQLDRERQPGASTESAALFWNWLISGDAHTDASTCISTAISSQQAHRHGKALFKRLGATHCIDYFPQKMQFKLPANRMKLIHEVKTLGLRDSKVLASRRTSLIAHSHWGFNIPMGGFGREPFVHTFTKDDLPLTPEEEQERIDVTGKYGHVYIYYLAPTTERFGGLLIGVESSEPQVEDTHGEMHTIQAKSPLLSPTAGFKWYKKGDKPDLRDCFGPSKYNGLLIDLSGGWRFLMKKEWNDEFVFETSDRPKPIRRNNQEFIQNNINVPMGFHDFL</sequence>
<reference evidence="3" key="1">
    <citation type="submission" date="2021-01" db="EMBL/GenBank/DDBJ databases">
        <authorList>
            <person name="Corre E."/>
            <person name="Pelletier E."/>
            <person name="Niang G."/>
            <person name="Scheremetjew M."/>
            <person name="Finn R."/>
            <person name="Kale V."/>
            <person name="Holt S."/>
            <person name="Cochrane G."/>
            <person name="Meng A."/>
            <person name="Brown T."/>
            <person name="Cohen L."/>
        </authorList>
    </citation>
    <scope>NUCLEOTIDE SEQUENCE</scope>
    <source>
        <strain evidence="3">WS</strain>
    </source>
</reference>
<feature type="domain" description="Novel toxin 11" evidence="2">
    <location>
        <begin position="440"/>
        <end position="616"/>
    </location>
</feature>
<feature type="compositionally biased region" description="Polar residues" evidence="1">
    <location>
        <begin position="54"/>
        <end position="91"/>
    </location>
</feature>
<feature type="compositionally biased region" description="Polar residues" evidence="1">
    <location>
        <begin position="181"/>
        <end position="206"/>
    </location>
</feature>
<evidence type="ECO:0000259" key="2">
    <source>
        <dbReference type="Pfam" id="PF15521"/>
    </source>
</evidence>
<evidence type="ECO:0000313" key="3">
    <source>
        <dbReference type="EMBL" id="CAD9084689.1"/>
    </source>
</evidence>
<organism evidence="3">
    <name type="scientific">Percolomonas cosmopolitus</name>
    <dbReference type="NCBI Taxonomy" id="63605"/>
    <lineage>
        <taxon>Eukaryota</taxon>
        <taxon>Discoba</taxon>
        <taxon>Heterolobosea</taxon>
        <taxon>Tetramitia</taxon>
        <taxon>Eutetramitia</taxon>
        <taxon>Percolomonadidae</taxon>
        <taxon>Percolomonas</taxon>
    </lineage>
</organism>
<dbReference type="Pfam" id="PF15521">
    <property type="entry name" value="Ntox11"/>
    <property type="match status" value="1"/>
</dbReference>
<evidence type="ECO:0000313" key="4">
    <source>
        <dbReference type="EMBL" id="CAD9084690.1"/>
    </source>
</evidence>
<evidence type="ECO:0000256" key="1">
    <source>
        <dbReference type="SAM" id="MobiDB-lite"/>
    </source>
</evidence>
<feature type="region of interest" description="Disordered" evidence="1">
    <location>
        <begin position="46"/>
        <end position="91"/>
    </location>
</feature>
<dbReference type="EMBL" id="HBGD01009667">
    <property type="protein sequence ID" value="CAD9084690.1"/>
    <property type="molecule type" value="Transcribed_RNA"/>
</dbReference>
<name>A0A6U0LFG2_9EUKA</name>
<dbReference type="InterPro" id="IPR029121">
    <property type="entry name" value="Ntox11"/>
</dbReference>
<dbReference type="AlphaFoldDB" id="A0A6U0LFG2"/>
<proteinExistence type="predicted"/>
<gene>
    <name evidence="3" type="ORF">PCOS0759_LOCUS7943</name>
    <name evidence="4" type="ORF">PCOS0759_LOCUS7944</name>
</gene>